<dbReference type="Pfam" id="PF05368">
    <property type="entry name" value="NmrA"/>
    <property type="match status" value="1"/>
</dbReference>
<evidence type="ECO:0000313" key="2">
    <source>
        <dbReference type="EMBL" id="CDR38070.1"/>
    </source>
</evidence>
<dbReference type="Gene3D" id="3.90.25.10">
    <property type="entry name" value="UDP-galactose 4-epimerase, domain 1"/>
    <property type="match status" value="1"/>
</dbReference>
<dbReference type="AlphaFoldDB" id="A0A061ARU8"/>
<dbReference type="OrthoDB" id="419598at2759"/>
<name>A0A061ARU8_RHOTO</name>
<organism evidence="2">
    <name type="scientific">Rhodotorula toruloides</name>
    <name type="common">Yeast</name>
    <name type="synonym">Rhodosporidium toruloides</name>
    <dbReference type="NCBI Taxonomy" id="5286"/>
    <lineage>
        <taxon>Eukaryota</taxon>
        <taxon>Fungi</taxon>
        <taxon>Dikarya</taxon>
        <taxon>Basidiomycota</taxon>
        <taxon>Pucciniomycotina</taxon>
        <taxon>Microbotryomycetes</taxon>
        <taxon>Sporidiobolales</taxon>
        <taxon>Sporidiobolaceae</taxon>
        <taxon>Rhodotorula</taxon>
    </lineage>
</organism>
<dbReference type="PANTHER" id="PTHR47129:SF1">
    <property type="entry name" value="NMRA-LIKE DOMAIN-CONTAINING PROTEIN"/>
    <property type="match status" value="1"/>
</dbReference>
<dbReference type="PANTHER" id="PTHR47129">
    <property type="entry name" value="QUINONE OXIDOREDUCTASE 2"/>
    <property type="match status" value="1"/>
</dbReference>
<dbReference type="InterPro" id="IPR008030">
    <property type="entry name" value="NmrA-like"/>
</dbReference>
<dbReference type="SUPFAM" id="SSF51735">
    <property type="entry name" value="NAD(P)-binding Rossmann-fold domains"/>
    <property type="match status" value="1"/>
</dbReference>
<gene>
    <name evidence="2" type="ORF">RHTO0S_03e02894g</name>
</gene>
<reference evidence="2" key="1">
    <citation type="journal article" date="2014" name="Genome Announc.">
        <title>Draft genome sequence of Rhodosporidium toruloides CECT1137, an oleaginous yeast of biotechnological interest.</title>
        <authorList>
            <person name="Morin N."/>
            <person name="Calcas X."/>
            <person name="Devillers H."/>
            <person name="Durrens P."/>
            <person name="Sherman D.J."/>
            <person name="Nicaud J.-M."/>
            <person name="Neuveglise C."/>
        </authorList>
    </citation>
    <scope>NUCLEOTIDE SEQUENCE</scope>
    <source>
        <strain evidence="2">CECT1137</strain>
    </source>
</reference>
<sequence length="318" mass="35510">MLGVFPASGGLGGSIVSHLLRIVPADQRSRLAFISRHPDRLDDARKQGAVVRQADYDDHASLETAFEGVEVLCLISYASIQNDHRFNSHKRAIEAARRQGVKHIVYSSLGFAGRPESTESVTQVMAAHLRTEQYLREVQAQDSSFSYTIVREGIYSESTPIYTAFFTLSNPSTPIRIPHDGSGPGVTWVKRDELGEATALVLQSIFFRRTDEYKNRLLLLTGEKEWTLKETVELLGSVTGRTDLRIEEVSVDEYAEQVKGALVYGGQDYAKKWATAWEGIRRGETAVVTPTLREILGREPEPFEVTIRQLAKDAQAQK</sequence>
<dbReference type="InterPro" id="IPR052718">
    <property type="entry name" value="NmrA-type_oxidoreductase"/>
</dbReference>
<accession>A0A061ARU8</accession>
<dbReference type="EMBL" id="LK052938">
    <property type="protein sequence ID" value="CDR38070.1"/>
    <property type="molecule type" value="Genomic_DNA"/>
</dbReference>
<dbReference type="InterPro" id="IPR036291">
    <property type="entry name" value="NAD(P)-bd_dom_sf"/>
</dbReference>
<evidence type="ECO:0000259" key="1">
    <source>
        <dbReference type="Pfam" id="PF05368"/>
    </source>
</evidence>
<feature type="domain" description="NmrA-like" evidence="1">
    <location>
        <begin position="4"/>
        <end position="242"/>
    </location>
</feature>
<proteinExistence type="predicted"/>
<protein>
    <submittedName>
        <fullName evidence="2">RHTO0S03e02894g1_1</fullName>
    </submittedName>
</protein>
<dbReference type="Gene3D" id="3.40.50.720">
    <property type="entry name" value="NAD(P)-binding Rossmann-like Domain"/>
    <property type="match status" value="1"/>
</dbReference>